<dbReference type="PANTHER" id="PTHR30388:SF4">
    <property type="entry name" value="MOLYBDENUM COFACTOR INSERTION CHAPERONE PAOD"/>
    <property type="match status" value="1"/>
</dbReference>
<protein>
    <submittedName>
        <fullName evidence="3">XdhC family protein</fullName>
    </submittedName>
</protein>
<feature type="domain" description="XdhC- CoxI" evidence="1">
    <location>
        <begin position="11"/>
        <end position="78"/>
    </location>
</feature>
<comment type="caution">
    <text evidence="3">The sequence shown here is derived from an EMBL/GenBank/DDBJ whole genome shotgun (WGS) entry which is preliminary data.</text>
</comment>
<dbReference type="Gene3D" id="3.40.50.720">
    <property type="entry name" value="NAD(P)-binding Rossmann-like Domain"/>
    <property type="match status" value="1"/>
</dbReference>
<evidence type="ECO:0000313" key="4">
    <source>
        <dbReference type="Proteomes" id="UP000614410"/>
    </source>
</evidence>
<dbReference type="Proteomes" id="UP000614410">
    <property type="component" value="Unassembled WGS sequence"/>
</dbReference>
<proteinExistence type="predicted"/>
<name>A0A934N8G8_9BACT</name>
<evidence type="ECO:0000259" key="2">
    <source>
        <dbReference type="Pfam" id="PF13478"/>
    </source>
</evidence>
<reference evidence="3 4" key="1">
    <citation type="submission" date="2020-10" db="EMBL/GenBank/DDBJ databases">
        <title>Ca. Dormibacterota MAGs.</title>
        <authorList>
            <person name="Montgomery K."/>
        </authorList>
    </citation>
    <scope>NUCLEOTIDE SEQUENCE [LARGE SCALE GENOMIC DNA]</scope>
    <source>
        <strain evidence="3">Mitchell_Peninsula_5</strain>
    </source>
</reference>
<dbReference type="InterPro" id="IPR027051">
    <property type="entry name" value="XdhC_Rossmann_dom"/>
</dbReference>
<dbReference type="EMBL" id="JAEKNN010000003">
    <property type="protein sequence ID" value="MBJ7607852.1"/>
    <property type="molecule type" value="Genomic_DNA"/>
</dbReference>
<dbReference type="Pfam" id="PF02625">
    <property type="entry name" value="XdhC_CoxI"/>
    <property type="match status" value="2"/>
</dbReference>
<evidence type="ECO:0000313" key="3">
    <source>
        <dbReference type="EMBL" id="MBJ7607852.1"/>
    </source>
</evidence>
<feature type="domain" description="XdhC Rossmann" evidence="2">
    <location>
        <begin position="201"/>
        <end position="343"/>
    </location>
</feature>
<dbReference type="InterPro" id="IPR052698">
    <property type="entry name" value="MoCofactor_Util/Proc"/>
</dbReference>
<feature type="domain" description="XdhC- CoxI" evidence="1">
    <location>
        <begin position="117"/>
        <end position="178"/>
    </location>
</feature>
<organism evidence="3 4">
    <name type="scientific">Candidatus Amunia macphersoniae</name>
    <dbReference type="NCBI Taxonomy" id="3127014"/>
    <lineage>
        <taxon>Bacteria</taxon>
        <taxon>Bacillati</taxon>
        <taxon>Candidatus Dormiibacterota</taxon>
        <taxon>Candidatus Dormibacteria</taxon>
        <taxon>Candidatus Aeolococcales</taxon>
        <taxon>Candidatus Aeolococcaceae</taxon>
        <taxon>Candidatus Amunia</taxon>
    </lineage>
</organism>
<dbReference type="PANTHER" id="PTHR30388">
    <property type="entry name" value="ALDEHYDE OXIDOREDUCTASE MOLYBDENUM COFACTOR ASSEMBLY PROTEIN"/>
    <property type="match status" value="1"/>
</dbReference>
<gene>
    <name evidence="3" type="ORF">JF887_00260</name>
</gene>
<evidence type="ECO:0000259" key="1">
    <source>
        <dbReference type="Pfam" id="PF02625"/>
    </source>
</evidence>
<accession>A0A934N8G8</accession>
<dbReference type="InterPro" id="IPR003777">
    <property type="entry name" value="XdhC_CoxI"/>
</dbReference>
<dbReference type="Pfam" id="PF13478">
    <property type="entry name" value="XdhC_C"/>
    <property type="match status" value="1"/>
</dbReference>
<dbReference type="AlphaFoldDB" id="A0A934N8G8"/>
<sequence>MRDLLDDVLPWWEAGATVGVGTVVETFHSAPRQPGAAMAVGPEGDVVGSVSGGCVEGAVYELAQGVMATGRPLLQRYGVSDDDAFAVGLTCGGVLHVWVEAVSQTSFPELGEVVASVRQGEPVAVVTIVSGPGRLGARMCLWPDRVAGSLGNARLDEVIAVDACGLLAQGRTGVLRVGPDGQRLGDEVTVFVASYAPAPRMLVYGAIDFAAAVARVGTFLGYRVTVCDARAVFATPRRFAGVDEVVVDWPHRHFAAAEVDERTVVCVLTHDPKFDVPLLELALRAPIAYVGAMGSRRTHEDRLARLREQGLSDAELGRLASPIGLDIGARTPEETAVSVAAEIIRGHWGGTGEPLRDQVGRIHEPVHGAPSIDA</sequence>